<feature type="compositionally biased region" description="Polar residues" evidence="1">
    <location>
        <begin position="48"/>
        <end position="57"/>
    </location>
</feature>
<evidence type="ECO:0000256" key="1">
    <source>
        <dbReference type="SAM" id="MobiDB-lite"/>
    </source>
</evidence>
<protein>
    <submittedName>
        <fullName evidence="2">Uncharacterized protein</fullName>
    </submittedName>
</protein>
<evidence type="ECO:0000313" key="3">
    <source>
        <dbReference type="Proteomes" id="UP000287651"/>
    </source>
</evidence>
<name>A0A426Z7T8_ENSVE</name>
<gene>
    <name evidence="2" type="ORF">B296_00022214</name>
</gene>
<comment type="caution">
    <text evidence="2">The sequence shown here is derived from an EMBL/GenBank/DDBJ whole genome shotgun (WGS) entry which is preliminary data.</text>
</comment>
<sequence length="145" mass="15822">ERQRLVLGDPVVGAGEEEEAVNDEEVRPTERSSGQRSNSGREEMGCSGQRSSNNRSASLAMPCDIVGPIAAKQRKKERKQSNGFSVSIYCVSAGSSSTLEHSRALRLQGRRPLVPMCRSVGEAGDWGGGRDFTAPVKERMSRLWQ</sequence>
<dbReference type="EMBL" id="AMZH03007954">
    <property type="protein sequence ID" value="RRT60039.1"/>
    <property type="molecule type" value="Genomic_DNA"/>
</dbReference>
<dbReference type="Proteomes" id="UP000287651">
    <property type="component" value="Unassembled WGS sequence"/>
</dbReference>
<dbReference type="AlphaFoldDB" id="A0A426Z7T8"/>
<reference evidence="2 3" key="1">
    <citation type="journal article" date="2014" name="Agronomy (Basel)">
        <title>A Draft Genome Sequence for Ensete ventricosum, the Drought-Tolerant Tree Against Hunger.</title>
        <authorList>
            <person name="Harrison J."/>
            <person name="Moore K.A."/>
            <person name="Paszkiewicz K."/>
            <person name="Jones T."/>
            <person name="Grant M."/>
            <person name="Ambacheew D."/>
            <person name="Muzemil S."/>
            <person name="Studholme D.J."/>
        </authorList>
    </citation>
    <scope>NUCLEOTIDE SEQUENCE [LARGE SCALE GENOMIC DNA]</scope>
</reference>
<evidence type="ECO:0000313" key="2">
    <source>
        <dbReference type="EMBL" id="RRT60039.1"/>
    </source>
</evidence>
<feature type="non-terminal residue" evidence="2">
    <location>
        <position position="1"/>
    </location>
</feature>
<proteinExistence type="predicted"/>
<accession>A0A426Z7T8</accession>
<organism evidence="2 3">
    <name type="scientific">Ensete ventricosum</name>
    <name type="common">Abyssinian banana</name>
    <name type="synonym">Musa ensete</name>
    <dbReference type="NCBI Taxonomy" id="4639"/>
    <lineage>
        <taxon>Eukaryota</taxon>
        <taxon>Viridiplantae</taxon>
        <taxon>Streptophyta</taxon>
        <taxon>Embryophyta</taxon>
        <taxon>Tracheophyta</taxon>
        <taxon>Spermatophyta</taxon>
        <taxon>Magnoliopsida</taxon>
        <taxon>Liliopsida</taxon>
        <taxon>Zingiberales</taxon>
        <taxon>Musaceae</taxon>
        <taxon>Ensete</taxon>
    </lineage>
</organism>
<feature type="region of interest" description="Disordered" evidence="1">
    <location>
        <begin position="1"/>
        <end position="62"/>
    </location>
</feature>